<feature type="region of interest" description="Disordered" evidence="1">
    <location>
        <begin position="279"/>
        <end position="329"/>
    </location>
</feature>
<sequence length="470" mass="50317">MNVDEQTKRRNSAGEQPSRHSKVMRGVVTPALGIIAVAFIILGVLNATIWQPTRRVVAKASTNSQYVVTDPGVLQVVDSKVKVKVVARNDDARVCLALGSPQDVTGWLGDESYTRLTGLSSWTALSHRNVASSADSTSDAVSFSDSDLWSRVVCGDGEAEITTSEGTAGQVLLINADTASSDASSSSSGETAGQQTNRATISMDWTRQNLPDYAMPFYFVAGLLIAAAILAASVFAIDPSRRRKQQNESELKKIEETEMSVMEAVAGAMRPLAGEIRSTFRKTPESHKRHAHGSSSKRTRKRVQKRSLNHKGRAHAVRPSDDSQLPATPRVIDVGSKNMVAAQQTETQAQGHAQRNEAPVPSVASKNHDRLSSLLKGSGQSSSSSEETAVISPEELQSYFARFTAETTGEIAALKDGAKSDHDPAVKDVGHGAQGNGDDETANADDKDTENRDEEDSHDDGRDAAEHGGE</sequence>
<feature type="transmembrane region" description="Helical" evidence="2">
    <location>
        <begin position="27"/>
        <end position="50"/>
    </location>
</feature>
<keyword evidence="2" id="KW-1133">Transmembrane helix</keyword>
<feature type="compositionally biased region" description="Basic and acidic residues" evidence="1">
    <location>
        <begin position="459"/>
        <end position="470"/>
    </location>
</feature>
<organism evidence="4">
    <name type="scientific">Bifidobacterium fermentum</name>
    <dbReference type="NCBI Taxonomy" id="3059035"/>
    <lineage>
        <taxon>Bacteria</taxon>
        <taxon>Bacillati</taxon>
        <taxon>Actinomycetota</taxon>
        <taxon>Actinomycetes</taxon>
        <taxon>Bifidobacteriales</taxon>
        <taxon>Bifidobacteriaceae</taxon>
        <taxon>Bifidobacterium</taxon>
    </lineage>
</organism>
<evidence type="ECO:0008006" key="6">
    <source>
        <dbReference type="Google" id="ProtNLM"/>
    </source>
</evidence>
<feature type="compositionally biased region" description="Polar residues" evidence="1">
    <location>
        <begin position="343"/>
        <end position="353"/>
    </location>
</feature>
<dbReference type="RefSeq" id="WP_369342373.1">
    <property type="nucleotide sequence ID" value="NZ_CP129675.1"/>
</dbReference>
<evidence type="ECO:0000313" key="4">
    <source>
        <dbReference type="EMBL" id="XDS48341.1"/>
    </source>
</evidence>
<dbReference type="EMBL" id="CP129682">
    <property type="protein sequence ID" value="XDS48341.1"/>
    <property type="molecule type" value="Genomic_DNA"/>
</dbReference>
<feature type="compositionally biased region" description="Basic and acidic residues" evidence="1">
    <location>
        <begin position="416"/>
        <end position="430"/>
    </location>
</feature>
<feature type="region of interest" description="Disordered" evidence="1">
    <location>
        <begin position="343"/>
        <end position="366"/>
    </location>
</feature>
<dbReference type="AlphaFoldDB" id="A0AB39UHQ2"/>
<feature type="region of interest" description="Disordered" evidence="1">
    <location>
        <begin position="414"/>
        <end position="470"/>
    </location>
</feature>
<evidence type="ECO:0000313" key="3">
    <source>
        <dbReference type="EMBL" id="XDS46953.1"/>
    </source>
</evidence>
<keyword evidence="2" id="KW-0812">Transmembrane</keyword>
<evidence type="ECO:0000256" key="1">
    <source>
        <dbReference type="SAM" id="MobiDB-lite"/>
    </source>
</evidence>
<name>A0AB39UHQ2_9BIFI</name>
<proteinExistence type="predicted"/>
<feature type="transmembrane region" description="Helical" evidence="2">
    <location>
        <begin position="217"/>
        <end position="237"/>
    </location>
</feature>
<evidence type="ECO:0000256" key="2">
    <source>
        <dbReference type="SAM" id="Phobius"/>
    </source>
</evidence>
<dbReference type="EMBL" id="CP129683">
    <property type="protein sequence ID" value="XDS51410.1"/>
    <property type="molecule type" value="Genomic_DNA"/>
</dbReference>
<gene>
    <name evidence="5" type="ORF">QN062_04380</name>
    <name evidence="4" type="ORF">QN216_08395</name>
    <name evidence="3" type="ORF">QN217_02070</name>
</gene>
<dbReference type="KEGG" id="bfk:QN062_04380"/>
<feature type="compositionally biased region" description="Basic residues" evidence="1">
    <location>
        <begin position="287"/>
        <end position="316"/>
    </location>
</feature>
<accession>A0AB39UHQ2</accession>
<feature type="region of interest" description="Disordered" evidence="1">
    <location>
        <begin position="1"/>
        <end position="21"/>
    </location>
</feature>
<evidence type="ECO:0000313" key="5">
    <source>
        <dbReference type="EMBL" id="XDS51410.1"/>
    </source>
</evidence>
<protein>
    <recommendedName>
        <fullName evidence="6">Asp-tRNAAsn/Glu-tRNAGln amidotransferase A subunit</fullName>
    </recommendedName>
</protein>
<keyword evidence="2" id="KW-0472">Membrane</keyword>
<dbReference type="EMBL" id="CP129675">
    <property type="protein sequence ID" value="XDS46953.1"/>
    <property type="molecule type" value="Genomic_DNA"/>
</dbReference>
<reference evidence="4" key="1">
    <citation type="submission" date="2023-07" db="EMBL/GenBank/DDBJ databases">
        <title>Bifidobacterium aquikefiriaerophilum sp. nov. and Bifidobacterium eccum sp. nov., isolated from water kefir.</title>
        <authorList>
            <person name="Breselge S."/>
            <person name="Bellassi P."/>
            <person name="Barcenilla C."/>
            <person name="Alvarez-Ordonez A."/>
            <person name="Morelli L."/>
            <person name="Cotter P.D."/>
        </authorList>
    </citation>
    <scope>NUCLEOTIDE SEQUENCE</scope>
    <source>
        <strain evidence="5">WK012_4_13</strain>
        <strain evidence="4">WK013_4_14</strain>
        <strain evidence="3">WK048_4_13</strain>
    </source>
</reference>